<name>A0A448MQ75_9PAST</name>
<dbReference type="AlphaFoldDB" id="A0A448MQ75"/>
<dbReference type="EMBL" id="LR134405">
    <property type="protein sequence ID" value="VEH67301.1"/>
    <property type="molecule type" value="Genomic_DNA"/>
</dbReference>
<organism evidence="2 3">
    <name type="scientific">Rodentibacter pneumotropicus</name>
    <dbReference type="NCBI Taxonomy" id="758"/>
    <lineage>
        <taxon>Bacteria</taxon>
        <taxon>Pseudomonadati</taxon>
        <taxon>Pseudomonadota</taxon>
        <taxon>Gammaproteobacteria</taxon>
        <taxon>Pasteurellales</taxon>
        <taxon>Pasteurellaceae</taxon>
        <taxon>Rodentibacter</taxon>
    </lineage>
</organism>
<evidence type="ECO:0008006" key="4">
    <source>
        <dbReference type="Google" id="ProtNLM"/>
    </source>
</evidence>
<reference evidence="2 3" key="1">
    <citation type="submission" date="2018-12" db="EMBL/GenBank/DDBJ databases">
        <authorList>
            <consortium name="Pathogen Informatics"/>
        </authorList>
    </citation>
    <scope>NUCLEOTIDE SEQUENCE [LARGE SCALE GENOMIC DNA]</scope>
    <source>
        <strain evidence="2 3">NCTC8284</strain>
    </source>
</reference>
<keyword evidence="1" id="KW-0812">Transmembrane</keyword>
<feature type="transmembrane region" description="Helical" evidence="1">
    <location>
        <begin position="63"/>
        <end position="82"/>
    </location>
</feature>
<keyword evidence="1" id="KW-1133">Transmembrane helix</keyword>
<accession>A0A448MQ75</accession>
<keyword evidence="1" id="KW-0472">Membrane</keyword>
<evidence type="ECO:0000313" key="2">
    <source>
        <dbReference type="EMBL" id="VEH67301.1"/>
    </source>
</evidence>
<gene>
    <name evidence="2" type="ORF">NCTC8284_02487</name>
</gene>
<protein>
    <recommendedName>
        <fullName evidence="4">Transmembrane protein</fullName>
    </recommendedName>
</protein>
<feature type="transmembrane region" description="Helical" evidence="1">
    <location>
        <begin position="33"/>
        <end position="51"/>
    </location>
</feature>
<dbReference type="KEGG" id="rpne:NCTC8284_02487"/>
<proteinExistence type="predicted"/>
<dbReference type="Proteomes" id="UP000278733">
    <property type="component" value="Chromosome"/>
</dbReference>
<evidence type="ECO:0000313" key="3">
    <source>
        <dbReference type="Proteomes" id="UP000278733"/>
    </source>
</evidence>
<evidence type="ECO:0000256" key="1">
    <source>
        <dbReference type="SAM" id="Phobius"/>
    </source>
</evidence>
<feature type="transmembrane region" description="Helical" evidence="1">
    <location>
        <begin position="94"/>
        <end position="116"/>
    </location>
</feature>
<feature type="transmembrane region" description="Helical" evidence="1">
    <location>
        <begin position="9"/>
        <end position="27"/>
    </location>
</feature>
<sequence>MFSLIRDIYAYLTAFSALGFTVKIGVFNENLQHFVVILVPMLLIALHQIIVRKFKKEFDNQAYFSAIIGVALFAALDSFSQSELIELGFKVTEIHNFLIFKLYFHVWAIVLLPIALKNSSKRLNLFIQILLA</sequence>